<protein>
    <submittedName>
        <fullName evidence="2">Uncharacterized protein</fullName>
    </submittedName>
</protein>
<organism evidence="2 3">
    <name type="scientific">Streptomyces capoamus</name>
    <dbReference type="NCBI Taxonomy" id="68183"/>
    <lineage>
        <taxon>Bacteria</taxon>
        <taxon>Bacillati</taxon>
        <taxon>Actinomycetota</taxon>
        <taxon>Actinomycetes</taxon>
        <taxon>Kitasatosporales</taxon>
        <taxon>Streptomycetaceae</taxon>
        <taxon>Streptomyces</taxon>
    </lineage>
</organism>
<feature type="chain" id="PRO_5037456390" evidence="1">
    <location>
        <begin position="34"/>
        <end position="81"/>
    </location>
</feature>
<comment type="caution">
    <text evidence="2">The sequence shown here is derived from an EMBL/GenBank/DDBJ whole genome shotgun (WGS) entry which is preliminary data.</text>
</comment>
<dbReference type="EMBL" id="BNBF01000032">
    <property type="protein sequence ID" value="GHG73138.1"/>
    <property type="molecule type" value="Genomic_DNA"/>
</dbReference>
<sequence length="81" mass="8164">MKAQSVRRLFAVSVAGVLLAGGAAIGTAGTASAATPDRAPTNHGCYNRWGGGCYGYGYGFNNFYNPGFAPGYGGVVVVVVS</sequence>
<proteinExistence type="predicted"/>
<keyword evidence="3" id="KW-1185">Reference proteome</keyword>
<evidence type="ECO:0000256" key="1">
    <source>
        <dbReference type="SAM" id="SignalP"/>
    </source>
</evidence>
<evidence type="ECO:0000313" key="2">
    <source>
        <dbReference type="EMBL" id="GHG73138.1"/>
    </source>
</evidence>
<name>A0A919F2L9_9ACTN</name>
<keyword evidence="1" id="KW-0732">Signal</keyword>
<reference evidence="3" key="1">
    <citation type="journal article" date="2019" name="Int. J. Syst. Evol. Microbiol.">
        <title>The Global Catalogue of Microorganisms (GCM) 10K type strain sequencing project: providing services to taxonomists for standard genome sequencing and annotation.</title>
        <authorList>
            <consortium name="The Broad Institute Genomics Platform"/>
            <consortium name="The Broad Institute Genome Sequencing Center for Infectious Disease"/>
            <person name="Wu L."/>
            <person name="Ma J."/>
        </authorList>
    </citation>
    <scope>NUCLEOTIDE SEQUENCE [LARGE SCALE GENOMIC DNA]</scope>
    <source>
        <strain evidence="3">JCM 4253</strain>
    </source>
</reference>
<gene>
    <name evidence="2" type="ORF">GCM10018980_69350</name>
</gene>
<accession>A0A919F2L9</accession>
<evidence type="ECO:0000313" key="3">
    <source>
        <dbReference type="Proteomes" id="UP000619355"/>
    </source>
</evidence>
<feature type="signal peptide" evidence="1">
    <location>
        <begin position="1"/>
        <end position="33"/>
    </location>
</feature>
<dbReference type="Proteomes" id="UP000619355">
    <property type="component" value="Unassembled WGS sequence"/>
</dbReference>
<dbReference type="RefSeq" id="WP_229900753.1">
    <property type="nucleotide sequence ID" value="NZ_BNBF01000032.1"/>
</dbReference>
<dbReference type="AlphaFoldDB" id="A0A919F2L9"/>